<dbReference type="NCBIfam" id="TIGR03022">
    <property type="entry name" value="WbaP_sugtrans"/>
    <property type="match status" value="1"/>
</dbReference>
<dbReference type="RefSeq" id="WP_013823163.1">
    <property type="nucleotide sequence ID" value="NC_015573.1"/>
</dbReference>
<evidence type="ECO:0000256" key="2">
    <source>
        <dbReference type="ARBA" id="ARBA00004236"/>
    </source>
</evidence>
<evidence type="ECO:0000259" key="10">
    <source>
        <dbReference type="Pfam" id="PF02397"/>
    </source>
</evidence>
<dbReference type="InterPro" id="IPR036291">
    <property type="entry name" value="NAD(P)-bd_dom_sf"/>
</dbReference>
<keyword evidence="5 11" id="KW-0808">Transferase</keyword>
<dbReference type="SUPFAM" id="SSF51735">
    <property type="entry name" value="NAD(P)-binding Rossmann-fold domains"/>
    <property type="match status" value="1"/>
</dbReference>
<reference evidence="12" key="1">
    <citation type="submission" date="2011-05" db="EMBL/GenBank/DDBJ databases">
        <title>Complete sequence of Desulfotomaculum kuznetsovii DSM 6115.</title>
        <authorList>
            <person name="Lucas S."/>
            <person name="Han J."/>
            <person name="Lapidus A."/>
            <person name="Cheng J.-F."/>
            <person name="Goodwin L."/>
            <person name="Pitluck S."/>
            <person name="Peters L."/>
            <person name="Mikhailova N."/>
            <person name="Lu M."/>
            <person name="Saunders E."/>
            <person name="Han C."/>
            <person name="Tapia R."/>
            <person name="Land M."/>
            <person name="Hauser L."/>
            <person name="Kyrpides N."/>
            <person name="Ivanova N."/>
            <person name="Pagani I."/>
            <person name="Nazina T."/>
            <person name="Ivanova A."/>
            <person name="Parshina S."/>
            <person name="Kuever J."/>
            <person name="Muyzer G."/>
            <person name="Plugge C."/>
            <person name="Stams A."/>
            <person name="Woyke T."/>
        </authorList>
    </citation>
    <scope>NUCLEOTIDE SEQUENCE [LARGE SCALE GENOMIC DNA]</scope>
    <source>
        <strain evidence="12">DSM 6115 / VKM B-1805 / 17</strain>
    </source>
</reference>
<dbReference type="PANTHER" id="PTHR30576:SF4">
    <property type="entry name" value="UNDECAPRENYL-PHOSPHATE GALACTOSE PHOSPHOTRANSFERASE"/>
    <property type="match status" value="1"/>
</dbReference>
<keyword evidence="8 9" id="KW-0472">Membrane</keyword>
<dbReference type="EMBL" id="CP002770">
    <property type="protein sequence ID" value="AEG15649.1"/>
    <property type="molecule type" value="Genomic_DNA"/>
</dbReference>
<evidence type="ECO:0000313" key="12">
    <source>
        <dbReference type="Proteomes" id="UP000009229"/>
    </source>
</evidence>
<keyword evidence="12" id="KW-1185">Reference proteome</keyword>
<dbReference type="KEGG" id="dku:Desku_2106"/>
<evidence type="ECO:0000256" key="9">
    <source>
        <dbReference type="SAM" id="Phobius"/>
    </source>
</evidence>
<feature type="transmembrane region" description="Helical" evidence="9">
    <location>
        <begin position="116"/>
        <end position="134"/>
    </location>
</feature>
<dbReference type="Pfam" id="PF13727">
    <property type="entry name" value="CoA_binding_3"/>
    <property type="match status" value="1"/>
</dbReference>
<proteinExistence type="inferred from homology"/>
<dbReference type="InterPro" id="IPR017475">
    <property type="entry name" value="EPS_sugar_tfrase"/>
</dbReference>
<dbReference type="Proteomes" id="UP000009229">
    <property type="component" value="Chromosome"/>
</dbReference>
<dbReference type="GO" id="GO:0005886">
    <property type="term" value="C:plasma membrane"/>
    <property type="evidence" value="ECO:0007669"/>
    <property type="project" value="UniProtKB-SubCell"/>
</dbReference>
<dbReference type="InterPro" id="IPR003362">
    <property type="entry name" value="Bact_transf"/>
</dbReference>
<feature type="transmembrane region" description="Helical" evidence="9">
    <location>
        <begin position="38"/>
        <end position="66"/>
    </location>
</feature>
<evidence type="ECO:0000256" key="5">
    <source>
        <dbReference type="ARBA" id="ARBA00022679"/>
    </source>
</evidence>
<evidence type="ECO:0000256" key="7">
    <source>
        <dbReference type="ARBA" id="ARBA00022989"/>
    </source>
</evidence>
<dbReference type="AlphaFoldDB" id="A0AAU8PIT0"/>
<evidence type="ECO:0000256" key="3">
    <source>
        <dbReference type="ARBA" id="ARBA00006464"/>
    </source>
</evidence>
<keyword evidence="4" id="KW-1003">Cell membrane</keyword>
<sequence>MARTPQDLARGPFGPFVARRDAVPLFPLLGDRQAIFQAAAAAVLAVTDLSVLAAALVLAVIVRVKVLPAVVPVFPPGLPPALGEHLWWVLAAGILCLAYEGLYTRRLPFWREARRLVRAVTLAFVLVLAAISLGKMSGEFSRTVLVLSYFFWIFLLPAGRLAVKRLLARLGLWVQPVLILGAGKTGRLVAGALLRDKYLGYRIAGFLDDDPAKKARGVRVNGIHFPVLGGFRDSDWVMAQTGARDLIVAAPGMDPKALVGLVNRLQRAARSVMVVPDLFGLPVMGARAEYFFEEQTLAFRLHNNLASPWNMFVKRAFDLAAGTVVLLLALPLMAAIAVAVKLDSPGPVIFAHRRIGRGGREFRCYKFRTMYLNNEEILRQYLASNPAAKEEWEKYAKLRGRDPRVTRVGRLLRKFSLDELPQIFNVLKGEMSLAGPRPYLPRERLRMGNYAETILLARPGITGLWQVGGRNEIDFDGRLRLESWYVRNWSLWLDITILIRTAGVVLARRGAY</sequence>
<dbReference type="GO" id="GO:0047360">
    <property type="term" value="F:undecaprenyl-phosphate galactose phosphotransferase activity"/>
    <property type="evidence" value="ECO:0007669"/>
    <property type="project" value="UniProtKB-EC"/>
</dbReference>
<feature type="transmembrane region" description="Helical" evidence="9">
    <location>
        <begin position="86"/>
        <end position="104"/>
    </location>
</feature>
<accession>A0AAU8PIT0</accession>
<evidence type="ECO:0000256" key="8">
    <source>
        <dbReference type="ARBA" id="ARBA00023136"/>
    </source>
</evidence>
<dbReference type="GO" id="GO:0000271">
    <property type="term" value="P:polysaccharide biosynthetic process"/>
    <property type="evidence" value="ECO:0007669"/>
    <property type="project" value="InterPro"/>
</dbReference>
<dbReference type="NCBIfam" id="TIGR03025">
    <property type="entry name" value="EPS_sugtrans"/>
    <property type="match status" value="1"/>
</dbReference>
<feature type="transmembrane region" description="Helical" evidence="9">
    <location>
        <begin position="319"/>
        <end position="340"/>
    </location>
</feature>
<keyword evidence="6 9" id="KW-0812">Transmembrane</keyword>
<comment type="subcellular location">
    <subcellularLocation>
        <location evidence="2">Cell membrane</location>
    </subcellularLocation>
    <subcellularLocation>
        <location evidence="1">Membrane</location>
        <topology evidence="1">Multi-pass membrane protein</topology>
    </subcellularLocation>
</comment>
<evidence type="ECO:0000256" key="6">
    <source>
        <dbReference type="ARBA" id="ARBA00022692"/>
    </source>
</evidence>
<organism evidence="11 12">
    <name type="scientific">Desulfofundulus kuznetsovii (strain DSM 6115 / VKM B-1805 / 17)</name>
    <name type="common">Desulfotomaculum kuznetsovii</name>
    <dbReference type="NCBI Taxonomy" id="760568"/>
    <lineage>
        <taxon>Bacteria</taxon>
        <taxon>Bacillati</taxon>
        <taxon>Bacillota</taxon>
        <taxon>Clostridia</taxon>
        <taxon>Eubacteriales</taxon>
        <taxon>Peptococcaceae</taxon>
        <taxon>Desulfofundulus</taxon>
    </lineage>
</organism>
<feature type="transmembrane region" description="Helical" evidence="9">
    <location>
        <begin position="140"/>
        <end position="163"/>
    </location>
</feature>
<dbReference type="Pfam" id="PF02397">
    <property type="entry name" value="Bac_transf"/>
    <property type="match status" value="1"/>
</dbReference>
<evidence type="ECO:0000256" key="4">
    <source>
        <dbReference type="ARBA" id="ARBA00022475"/>
    </source>
</evidence>
<name>A0AAU8PIT0_DESK7</name>
<comment type="similarity">
    <text evidence="3">Belongs to the bacterial sugar transferase family.</text>
</comment>
<gene>
    <name evidence="11" type="ordered locus">Desku_2106</name>
</gene>
<dbReference type="InterPro" id="IPR017472">
    <property type="entry name" value="Undecaprenyl-P_galact_Ptfrase"/>
</dbReference>
<dbReference type="EC" id="2.7.8.6" evidence="11"/>
<dbReference type="PANTHER" id="PTHR30576">
    <property type="entry name" value="COLANIC BIOSYNTHESIS UDP-GLUCOSE LIPID CARRIER TRANSFERASE"/>
    <property type="match status" value="1"/>
</dbReference>
<keyword evidence="7 9" id="KW-1133">Transmembrane helix</keyword>
<evidence type="ECO:0000256" key="1">
    <source>
        <dbReference type="ARBA" id="ARBA00004141"/>
    </source>
</evidence>
<feature type="domain" description="Bacterial sugar transferase" evidence="10">
    <location>
        <begin position="314"/>
        <end position="506"/>
    </location>
</feature>
<evidence type="ECO:0000313" key="11">
    <source>
        <dbReference type="EMBL" id="AEG15649.1"/>
    </source>
</evidence>
<dbReference type="Gene3D" id="3.40.50.720">
    <property type="entry name" value="NAD(P)-binding Rossmann-like Domain"/>
    <property type="match status" value="1"/>
</dbReference>
<protein>
    <submittedName>
        <fullName evidence="11">Undecaprenyl-phosphate galactose phosphotransferase, WbaP</fullName>
        <ecNumber evidence="11">2.7.8.6</ecNumber>
    </submittedName>
</protein>